<organism evidence="2 3">
    <name type="scientific">Triplophysa rosa</name>
    <name type="common">Cave loach</name>
    <dbReference type="NCBI Taxonomy" id="992332"/>
    <lineage>
        <taxon>Eukaryota</taxon>
        <taxon>Metazoa</taxon>
        <taxon>Chordata</taxon>
        <taxon>Craniata</taxon>
        <taxon>Vertebrata</taxon>
        <taxon>Euteleostomi</taxon>
        <taxon>Actinopterygii</taxon>
        <taxon>Neopterygii</taxon>
        <taxon>Teleostei</taxon>
        <taxon>Ostariophysi</taxon>
        <taxon>Cypriniformes</taxon>
        <taxon>Nemacheilidae</taxon>
        <taxon>Triplophysa</taxon>
    </lineage>
</organism>
<evidence type="ECO:0000313" key="3">
    <source>
        <dbReference type="Proteomes" id="UP001059041"/>
    </source>
</evidence>
<feature type="region of interest" description="Disordered" evidence="1">
    <location>
        <begin position="229"/>
        <end position="257"/>
    </location>
</feature>
<dbReference type="AlphaFoldDB" id="A0A9W7X2Z2"/>
<reference evidence="2" key="1">
    <citation type="submission" date="2021-02" db="EMBL/GenBank/DDBJ databases">
        <title>Comparative genomics reveals that relaxation of natural selection precedes convergent phenotypic evolution of cavefish.</title>
        <authorList>
            <person name="Peng Z."/>
        </authorList>
    </citation>
    <scope>NUCLEOTIDE SEQUENCE</scope>
    <source>
        <tissue evidence="2">Muscle</tissue>
    </source>
</reference>
<protein>
    <submittedName>
        <fullName evidence="2">Uncharacterized protein</fullName>
    </submittedName>
</protein>
<feature type="non-terminal residue" evidence="2">
    <location>
        <position position="345"/>
    </location>
</feature>
<proteinExistence type="predicted"/>
<accession>A0A9W7X2Z2</accession>
<keyword evidence="3" id="KW-1185">Reference proteome</keyword>
<comment type="caution">
    <text evidence="2">The sequence shown here is derived from an EMBL/GenBank/DDBJ whole genome shotgun (WGS) entry which is preliminary data.</text>
</comment>
<dbReference type="EMBL" id="JAFHDT010000002">
    <property type="protein sequence ID" value="KAI7813172.1"/>
    <property type="molecule type" value="Genomic_DNA"/>
</dbReference>
<evidence type="ECO:0000313" key="2">
    <source>
        <dbReference type="EMBL" id="KAI7813172.1"/>
    </source>
</evidence>
<gene>
    <name evidence="2" type="ORF">IRJ41_014451</name>
</gene>
<dbReference type="Proteomes" id="UP001059041">
    <property type="component" value="Linkage Group LG2"/>
</dbReference>
<evidence type="ECO:0000256" key="1">
    <source>
        <dbReference type="SAM" id="MobiDB-lite"/>
    </source>
</evidence>
<name>A0A9W7X2Z2_TRIRA</name>
<sequence>HLCNFVLEWFQYLYRYIFSIAHIDVLFGHTNFDERTSVFVAAPPERRVALCLTRMRSGIMTVSVQHFRVQHRGRRNSSRTKPHQTTAKPLHPQLIHIHTNNRWRDEIYLWSELNISEGLCFIHSFLSAVNPPYSGHFIKVRITLCELSDKTIVTKVEGFGLVCLDVYDPQFDHRALCFWIYTSALQVSAKSGFDDPFQSISHSNIDRREQSKREETVCHLHQLNGRKCENNEDFMPDASIPRDSTQPDSHSEETNPRPVQINPVLFVVLVNIFVLDRLLDPSPPETTFRGQLPSGECSRSQALSFGSFSEIEPDLKATALKTTCLCFARLNFTPFRGRSPQGEVM</sequence>